<gene>
    <name evidence="5" type="ORF">KIK155_LOCUS9664</name>
    <name evidence="6" type="ORF">TOA249_LOCUS27680</name>
</gene>
<dbReference type="InterPro" id="IPR038765">
    <property type="entry name" value="Papain-like_cys_pep_sf"/>
</dbReference>
<proteinExistence type="predicted"/>
<reference evidence="5" key="1">
    <citation type="submission" date="2021-02" db="EMBL/GenBank/DDBJ databases">
        <authorList>
            <person name="Nowell W R."/>
        </authorList>
    </citation>
    <scope>NUCLEOTIDE SEQUENCE</scope>
</reference>
<dbReference type="Gene3D" id="3.90.70.10">
    <property type="entry name" value="Cysteine proteinases"/>
    <property type="match status" value="1"/>
</dbReference>
<dbReference type="PANTHER" id="PTHR21646">
    <property type="entry name" value="UBIQUITIN CARBOXYL-TERMINAL HYDROLASE"/>
    <property type="match status" value="1"/>
</dbReference>
<dbReference type="Pfam" id="PF00443">
    <property type="entry name" value="UCH"/>
    <property type="match status" value="1"/>
</dbReference>
<evidence type="ECO:0000256" key="3">
    <source>
        <dbReference type="SAM" id="MobiDB-lite"/>
    </source>
</evidence>
<dbReference type="InterPro" id="IPR028889">
    <property type="entry name" value="USP"/>
</dbReference>
<evidence type="ECO:0000256" key="2">
    <source>
        <dbReference type="ARBA" id="ARBA00012759"/>
    </source>
</evidence>
<sequence>MQESENEETCLSSTGVKTQHNSNVASKEHCLKNNSSNEQEDGRTCNDHNQSIRPGVCGLVNIGNTCYMNSALQCLSSTPELRDYFYQLYHSLNDNSDNNIVNAFANIIYHIWSGRNEIYDPSTVKISLGKYTSRFKSYMVEDAHEFLNSLLNCLDENLHDKLCSSTTNIIKDLFHSEMSSTIICDKCKTSTTSIESIKFLPQPIPHNNDKQAPINIEACINLYIKSDKLGLLTCLKCGKQENTVQTFGLYSLAKILFIQLKRFKFYAKPPHQNKITTYIGYPIENLDLTNYVRIAQQNDSISLPTYNLVAVSVRSGSLGSGHYVTYALNEKDSQWYHFNDTFASRLDKTQSHTRRVWVRVSFYCFKIHTPHTHPCPGQEFCCTTSEDSFGSRVGL</sequence>
<feature type="compositionally biased region" description="Polar residues" evidence="3">
    <location>
        <begin position="9"/>
        <end position="25"/>
    </location>
</feature>
<dbReference type="PROSITE" id="PS00972">
    <property type="entry name" value="USP_1"/>
    <property type="match status" value="1"/>
</dbReference>
<dbReference type="Proteomes" id="UP000663865">
    <property type="component" value="Unassembled WGS sequence"/>
</dbReference>
<name>A0A818BEQ0_9BILA</name>
<comment type="caution">
    <text evidence="5">The sequence shown here is derived from an EMBL/GenBank/DDBJ whole genome shotgun (WGS) entry which is preliminary data.</text>
</comment>
<evidence type="ECO:0000313" key="5">
    <source>
        <dbReference type="EMBL" id="CAF3418009.1"/>
    </source>
</evidence>
<dbReference type="EMBL" id="CAJOBS010003591">
    <property type="protein sequence ID" value="CAF4860829.1"/>
    <property type="molecule type" value="Genomic_DNA"/>
</dbReference>
<dbReference type="GO" id="GO:0004843">
    <property type="term" value="F:cysteine-type deubiquitinase activity"/>
    <property type="evidence" value="ECO:0007669"/>
    <property type="project" value="UniProtKB-EC"/>
</dbReference>
<dbReference type="EMBL" id="CAJNYV010001379">
    <property type="protein sequence ID" value="CAF3418009.1"/>
    <property type="molecule type" value="Genomic_DNA"/>
</dbReference>
<dbReference type="InterPro" id="IPR050185">
    <property type="entry name" value="Ub_carboxyl-term_hydrolase"/>
</dbReference>
<evidence type="ECO:0000313" key="7">
    <source>
        <dbReference type="Proteomes" id="UP000663865"/>
    </source>
</evidence>
<dbReference type="GO" id="GO:0016579">
    <property type="term" value="P:protein deubiquitination"/>
    <property type="evidence" value="ECO:0007669"/>
    <property type="project" value="InterPro"/>
</dbReference>
<dbReference type="SUPFAM" id="SSF54001">
    <property type="entry name" value="Cysteine proteinases"/>
    <property type="match status" value="1"/>
</dbReference>
<feature type="region of interest" description="Disordered" evidence="3">
    <location>
        <begin position="1"/>
        <end position="47"/>
    </location>
</feature>
<dbReference type="EC" id="3.4.19.12" evidence="2"/>
<evidence type="ECO:0000259" key="4">
    <source>
        <dbReference type="PROSITE" id="PS50235"/>
    </source>
</evidence>
<feature type="domain" description="USP" evidence="4">
    <location>
        <begin position="57"/>
        <end position="366"/>
    </location>
</feature>
<evidence type="ECO:0000256" key="1">
    <source>
        <dbReference type="ARBA" id="ARBA00000707"/>
    </source>
</evidence>
<accession>A0A818BEQ0</accession>
<dbReference type="InterPro" id="IPR018200">
    <property type="entry name" value="USP_CS"/>
</dbReference>
<dbReference type="AlphaFoldDB" id="A0A818BEQ0"/>
<comment type="catalytic activity">
    <reaction evidence="1">
        <text>Thiol-dependent hydrolysis of ester, thioester, amide, peptide and isopeptide bonds formed by the C-terminal Gly of ubiquitin (a 76-residue protein attached to proteins as an intracellular targeting signal).</text>
        <dbReference type="EC" id="3.4.19.12"/>
    </reaction>
</comment>
<organism evidence="5 7">
    <name type="scientific">Rotaria socialis</name>
    <dbReference type="NCBI Taxonomy" id="392032"/>
    <lineage>
        <taxon>Eukaryota</taxon>
        <taxon>Metazoa</taxon>
        <taxon>Spiralia</taxon>
        <taxon>Gnathifera</taxon>
        <taxon>Rotifera</taxon>
        <taxon>Eurotatoria</taxon>
        <taxon>Bdelloidea</taxon>
        <taxon>Philodinida</taxon>
        <taxon>Philodinidae</taxon>
        <taxon>Rotaria</taxon>
    </lineage>
</organism>
<dbReference type="PROSITE" id="PS50235">
    <property type="entry name" value="USP_3"/>
    <property type="match status" value="1"/>
</dbReference>
<evidence type="ECO:0000313" key="6">
    <source>
        <dbReference type="EMBL" id="CAF4860829.1"/>
    </source>
</evidence>
<protein>
    <recommendedName>
        <fullName evidence="2">ubiquitinyl hydrolase 1</fullName>
        <ecNumber evidence="2">3.4.19.12</ecNumber>
    </recommendedName>
</protein>
<dbReference type="InterPro" id="IPR001394">
    <property type="entry name" value="Peptidase_C19_UCH"/>
</dbReference>
<dbReference type="Proteomes" id="UP000663838">
    <property type="component" value="Unassembled WGS sequence"/>
</dbReference>